<organism evidence="8 9">
    <name type="scientific">Marinomonas profundi</name>
    <dbReference type="NCBI Taxonomy" id="2726122"/>
    <lineage>
        <taxon>Bacteria</taxon>
        <taxon>Pseudomonadati</taxon>
        <taxon>Pseudomonadota</taxon>
        <taxon>Gammaproteobacteria</taxon>
        <taxon>Oceanospirillales</taxon>
        <taxon>Oceanospirillaceae</taxon>
        <taxon>Marinomonas</taxon>
    </lineage>
</organism>
<evidence type="ECO:0000256" key="2">
    <source>
        <dbReference type="ARBA" id="ARBA00023224"/>
    </source>
</evidence>
<dbReference type="Gene3D" id="1.10.287.950">
    <property type="entry name" value="Methyl-accepting chemotaxis protein"/>
    <property type="match status" value="1"/>
</dbReference>
<reference evidence="8 9" key="1">
    <citation type="submission" date="2020-04" db="EMBL/GenBank/DDBJ databases">
        <title>Marinomonas sp. M1K-6 isolated from the deep seawater of the Mariana Trench.</title>
        <authorList>
            <person name="Li Y."/>
        </authorList>
    </citation>
    <scope>NUCLEOTIDE SEQUENCE [LARGE SCALE GENOMIC DNA]</scope>
    <source>
        <strain evidence="8 9">M1K-6</strain>
    </source>
</reference>
<dbReference type="PROSITE" id="PS50111">
    <property type="entry name" value="CHEMOTAXIS_TRANSDUC_2"/>
    <property type="match status" value="1"/>
</dbReference>
<feature type="domain" description="PAC" evidence="7">
    <location>
        <begin position="280"/>
        <end position="334"/>
    </location>
</feature>
<dbReference type="InterPro" id="IPR004090">
    <property type="entry name" value="Chemotax_Me-accpt_rcpt"/>
</dbReference>
<feature type="domain" description="PAS" evidence="6">
    <location>
        <begin position="208"/>
        <end position="279"/>
    </location>
</feature>
<comment type="caution">
    <text evidence="8">The sequence shown here is derived from an EMBL/GenBank/DDBJ whole genome shotgun (WGS) entry which is preliminary data.</text>
</comment>
<dbReference type="InterPro" id="IPR000700">
    <property type="entry name" value="PAS-assoc_C"/>
</dbReference>
<dbReference type="SMART" id="SM00086">
    <property type="entry name" value="PAC"/>
    <property type="match status" value="2"/>
</dbReference>
<evidence type="ECO:0000259" key="5">
    <source>
        <dbReference type="PROSITE" id="PS50111"/>
    </source>
</evidence>
<dbReference type="Pfam" id="PF13426">
    <property type="entry name" value="PAS_9"/>
    <property type="match status" value="1"/>
</dbReference>
<evidence type="ECO:0000259" key="6">
    <source>
        <dbReference type="PROSITE" id="PS50112"/>
    </source>
</evidence>
<name>A0A847R647_9GAMM</name>
<dbReference type="AlphaFoldDB" id="A0A847R647"/>
<dbReference type="NCBIfam" id="TIGR00229">
    <property type="entry name" value="sensory_box"/>
    <property type="match status" value="1"/>
</dbReference>
<dbReference type="Gene3D" id="3.30.450.20">
    <property type="entry name" value="PAS domain"/>
    <property type="match status" value="1"/>
</dbReference>
<dbReference type="GO" id="GO:0004888">
    <property type="term" value="F:transmembrane signaling receptor activity"/>
    <property type="evidence" value="ECO:0007669"/>
    <property type="project" value="InterPro"/>
</dbReference>
<dbReference type="Proteomes" id="UP000586067">
    <property type="component" value="Unassembled WGS sequence"/>
</dbReference>
<dbReference type="PROSITE" id="PS50113">
    <property type="entry name" value="PAC"/>
    <property type="match status" value="1"/>
</dbReference>
<dbReference type="SUPFAM" id="SSF58104">
    <property type="entry name" value="Methyl-accepting chemotaxis protein (MCP) signaling domain"/>
    <property type="match status" value="1"/>
</dbReference>
<dbReference type="SMART" id="SM00091">
    <property type="entry name" value="PAS"/>
    <property type="match status" value="2"/>
</dbReference>
<evidence type="ECO:0000256" key="3">
    <source>
        <dbReference type="ARBA" id="ARBA00029447"/>
    </source>
</evidence>
<dbReference type="CDD" id="cd00130">
    <property type="entry name" value="PAS"/>
    <property type="match status" value="1"/>
</dbReference>
<dbReference type="GO" id="GO:0016020">
    <property type="term" value="C:membrane"/>
    <property type="evidence" value="ECO:0007669"/>
    <property type="project" value="UniProtKB-SubCell"/>
</dbReference>
<dbReference type="EMBL" id="JABAEK010000009">
    <property type="protein sequence ID" value="NLQ17983.1"/>
    <property type="molecule type" value="Genomic_DNA"/>
</dbReference>
<protein>
    <submittedName>
        <fullName evidence="8">PAS domain S-box protein</fullName>
    </submittedName>
</protein>
<keyword evidence="2 4" id="KW-0807">Transducer</keyword>
<comment type="similarity">
    <text evidence="3">Belongs to the methyl-accepting chemotaxis (MCP) protein family.</text>
</comment>
<dbReference type="PANTHER" id="PTHR32089">
    <property type="entry name" value="METHYL-ACCEPTING CHEMOTAXIS PROTEIN MCPB"/>
    <property type="match status" value="1"/>
</dbReference>
<dbReference type="PRINTS" id="PR00260">
    <property type="entry name" value="CHEMTRNSDUCR"/>
</dbReference>
<evidence type="ECO:0000259" key="7">
    <source>
        <dbReference type="PROSITE" id="PS50113"/>
    </source>
</evidence>
<dbReference type="InterPro" id="IPR004089">
    <property type="entry name" value="MCPsignal_dom"/>
</dbReference>
<keyword evidence="9" id="KW-1185">Reference proteome</keyword>
<feature type="domain" description="Methyl-accepting transducer" evidence="5">
    <location>
        <begin position="443"/>
        <end position="536"/>
    </location>
</feature>
<dbReference type="PROSITE" id="PS50112">
    <property type="entry name" value="PAS"/>
    <property type="match status" value="1"/>
</dbReference>
<sequence>MWFNSKVSKKEFAEQLVSTHQCAAIVVNERQQVVAFNEEFDTLSKAFKQPNQGDFFLTLVDRYDAKLQQVVLSQDAIFKQQIIPLTGDLLNACRLFLFEPISTELLPHNIWPQLIALGQHSYAVFDENKGLLAANFDSINADQHYLDDKDLNLFQILQGAFKNKDALLCLSDKDDVYLQVNRSVTELNNTKLTLFSLTRQYQHADMKQFEMLSQVVSNTSTSVLITDKNGFVEYVNPGFEALTGYTLEEVKGKKPAVLLQREQTNKETIKRISKKLKARQAFYEEILNFDKNGVPYWIVLSVNPIFDKNGVHTGFVGVSSDVRDIKREVLAQINQRDAISSQSAVLEFNKHGDFTLSNEYTKKQLDINDDQMQTVVGNLKDYLDSSRIESIENGKATAVIIKLNHAGVEVILDCIISSVADLNGQISKYIVFGNNVTARNKLVSETHHSMSTVLGKIQTTVTTINAVANQTNLLALNAAIEAARAGEAGRGFAVVADEVRNLAKTSNEAAVQIGLLIDETQSHVDELSSFLQEKRS</sequence>
<proteinExistence type="inferred from homology"/>
<gene>
    <name evidence="8" type="ORF">HGG82_10120</name>
</gene>
<evidence type="ECO:0000313" key="8">
    <source>
        <dbReference type="EMBL" id="NLQ17983.1"/>
    </source>
</evidence>
<comment type="subcellular location">
    <subcellularLocation>
        <location evidence="1">Membrane</location>
    </subcellularLocation>
</comment>
<dbReference type="GO" id="GO:0006935">
    <property type="term" value="P:chemotaxis"/>
    <property type="evidence" value="ECO:0007669"/>
    <property type="project" value="InterPro"/>
</dbReference>
<dbReference type="InterPro" id="IPR001610">
    <property type="entry name" value="PAC"/>
</dbReference>
<evidence type="ECO:0000256" key="4">
    <source>
        <dbReference type="PROSITE-ProRule" id="PRU00284"/>
    </source>
</evidence>
<evidence type="ECO:0000313" key="9">
    <source>
        <dbReference type="Proteomes" id="UP000586067"/>
    </source>
</evidence>
<dbReference type="GO" id="GO:0007165">
    <property type="term" value="P:signal transduction"/>
    <property type="evidence" value="ECO:0007669"/>
    <property type="project" value="UniProtKB-KW"/>
</dbReference>
<dbReference type="InterPro" id="IPR000014">
    <property type="entry name" value="PAS"/>
</dbReference>
<dbReference type="InterPro" id="IPR035965">
    <property type="entry name" value="PAS-like_dom_sf"/>
</dbReference>
<dbReference type="SUPFAM" id="SSF55785">
    <property type="entry name" value="PYP-like sensor domain (PAS domain)"/>
    <property type="match status" value="1"/>
</dbReference>
<dbReference type="Pfam" id="PF00015">
    <property type="entry name" value="MCPsignal"/>
    <property type="match status" value="1"/>
</dbReference>
<evidence type="ECO:0000256" key="1">
    <source>
        <dbReference type="ARBA" id="ARBA00004370"/>
    </source>
</evidence>
<accession>A0A847R647</accession>
<dbReference type="PANTHER" id="PTHR32089:SF112">
    <property type="entry name" value="LYSOZYME-LIKE PROTEIN-RELATED"/>
    <property type="match status" value="1"/>
</dbReference>